<protein>
    <recommendedName>
        <fullName evidence="1">Aminotransferase-like plant mobile domain-containing protein</fullName>
    </recommendedName>
</protein>
<evidence type="ECO:0000313" key="2">
    <source>
        <dbReference type="EMBL" id="KAK4340960.1"/>
    </source>
</evidence>
<dbReference type="InterPro" id="IPR019557">
    <property type="entry name" value="AminoTfrase-like_pln_mobile"/>
</dbReference>
<dbReference type="Pfam" id="PF10536">
    <property type="entry name" value="PMD"/>
    <property type="match status" value="1"/>
</dbReference>
<proteinExistence type="predicted"/>
<accession>A0AAE1UXS3</accession>
<reference evidence="2" key="1">
    <citation type="submission" date="2023-12" db="EMBL/GenBank/DDBJ databases">
        <title>Genome assembly of Anisodus tanguticus.</title>
        <authorList>
            <person name="Wang Y.-J."/>
        </authorList>
    </citation>
    <scope>NUCLEOTIDE SEQUENCE</scope>
    <source>
        <strain evidence="2">KB-2021</strain>
        <tissue evidence="2">Leaf</tissue>
    </source>
</reference>
<comment type="caution">
    <text evidence="2">The sequence shown here is derived from an EMBL/GenBank/DDBJ whole genome shotgun (WGS) entry which is preliminary data.</text>
</comment>
<dbReference type="Proteomes" id="UP001291623">
    <property type="component" value="Unassembled WGS sequence"/>
</dbReference>
<evidence type="ECO:0000313" key="3">
    <source>
        <dbReference type="Proteomes" id="UP001291623"/>
    </source>
</evidence>
<dbReference type="AlphaFoldDB" id="A0AAE1UXS3"/>
<dbReference type="EMBL" id="JAVYJV010000022">
    <property type="protein sequence ID" value="KAK4340960.1"/>
    <property type="molecule type" value="Genomic_DNA"/>
</dbReference>
<organism evidence="2 3">
    <name type="scientific">Anisodus tanguticus</name>
    <dbReference type="NCBI Taxonomy" id="243964"/>
    <lineage>
        <taxon>Eukaryota</taxon>
        <taxon>Viridiplantae</taxon>
        <taxon>Streptophyta</taxon>
        <taxon>Embryophyta</taxon>
        <taxon>Tracheophyta</taxon>
        <taxon>Spermatophyta</taxon>
        <taxon>Magnoliopsida</taxon>
        <taxon>eudicotyledons</taxon>
        <taxon>Gunneridae</taxon>
        <taxon>Pentapetalae</taxon>
        <taxon>asterids</taxon>
        <taxon>lamiids</taxon>
        <taxon>Solanales</taxon>
        <taxon>Solanaceae</taxon>
        <taxon>Solanoideae</taxon>
        <taxon>Hyoscyameae</taxon>
        <taxon>Anisodus</taxon>
    </lineage>
</organism>
<feature type="domain" description="Aminotransferase-like plant mobile" evidence="1">
    <location>
        <begin position="54"/>
        <end position="341"/>
    </location>
</feature>
<gene>
    <name evidence="2" type="ORF">RND71_039461</name>
</gene>
<sequence>MDKLGRFAEGAGKNAWRGAPHRMVSGIPSKLKIWWTNFDLGSQMAIRRRLGCLISLFDIFPDQHLVRALIHFWDPDRVVFRFRDFKMTPTLEEISYFTNLIYQGRGQIIPHCQSGKKFLRYLGLKNTKKLRCFENNWVSLDYLYERYGCRDGYKIFKNEFSCTPDHWRTKRPIAFTVALLGSLIFPLEYGKISTCIYSVARALFEGVNGAQLTLAPMILAEMFRALGKCKRGETSFFKGCNLILQIWAIEHFYQRPNMVDIYFSESNKIVSFYDRTKRFVSPVGVNDWYEFLASRTCEQIQWKYSLLPNAKKAYMRCKGLYYIELIGLKGLQPYAPFRANMRVSEVQFEPNFIVPRARQVLDEWNDIDTMDIGDSQAGGTPEYHAWLLEDRGNTDHSSEGERGFEDIGTTIWVRNFQLRDPVVTPEMWQ</sequence>
<name>A0AAE1UXS3_9SOLA</name>
<keyword evidence="3" id="KW-1185">Reference proteome</keyword>
<dbReference type="PANTHER" id="PTHR48200">
    <property type="entry name" value="PROTEIN, PUTATIVE-RELATED"/>
    <property type="match status" value="1"/>
</dbReference>
<dbReference type="PANTHER" id="PTHR48200:SF1">
    <property type="entry name" value="AMINOTRANSFERASE-LIKE PLANT MOBILE DOMAIN-CONTAINING PROTEIN"/>
    <property type="match status" value="1"/>
</dbReference>
<evidence type="ECO:0000259" key="1">
    <source>
        <dbReference type="Pfam" id="PF10536"/>
    </source>
</evidence>